<dbReference type="Proteomes" id="UP000295416">
    <property type="component" value="Unassembled WGS sequence"/>
</dbReference>
<gene>
    <name evidence="1" type="ORF">EV207_101150</name>
</gene>
<comment type="caution">
    <text evidence="1">The sequence shown here is derived from an EMBL/GenBank/DDBJ whole genome shotgun (WGS) entry which is preliminary data.</text>
</comment>
<evidence type="ECO:0000313" key="2">
    <source>
        <dbReference type="Proteomes" id="UP000295416"/>
    </source>
</evidence>
<dbReference type="RefSeq" id="WP_132742678.1">
    <property type="nucleotide sequence ID" value="NZ_SLXK01000001.1"/>
</dbReference>
<name>A0A4R2PAZ5_9BACL</name>
<keyword evidence="2" id="KW-1185">Reference proteome</keyword>
<dbReference type="AlphaFoldDB" id="A0A4R2PAZ5"/>
<organism evidence="1 2">
    <name type="scientific">Scopulibacillus darangshiensis</name>
    <dbReference type="NCBI Taxonomy" id="442528"/>
    <lineage>
        <taxon>Bacteria</taxon>
        <taxon>Bacillati</taxon>
        <taxon>Bacillota</taxon>
        <taxon>Bacilli</taxon>
        <taxon>Bacillales</taxon>
        <taxon>Sporolactobacillaceae</taxon>
        <taxon>Scopulibacillus</taxon>
    </lineage>
</organism>
<sequence length="157" mass="18635">MMMNRKNHDTFVQIGNLLEKRRELHEKGKDLTEIEAELLTLGNTLWNKPYVPKVIKKKRIFLDTEKIISMYKEGYTSQELANHFKCHVTSIRNHLRKNFPDYNETANRGRTKDKRVDKNEVVRLRNKGVSARELSEKFKCDIAYIYRIVKKHKESVG</sequence>
<dbReference type="Gene3D" id="1.10.10.60">
    <property type="entry name" value="Homeodomain-like"/>
    <property type="match status" value="2"/>
</dbReference>
<evidence type="ECO:0000313" key="1">
    <source>
        <dbReference type="EMBL" id="TCP32172.1"/>
    </source>
</evidence>
<protein>
    <submittedName>
        <fullName evidence="1">Uncharacterized protein</fullName>
    </submittedName>
</protein>
<dbReference type="EMBL" id="SLXK01000001">
    <property type="protein sequence ID" value="TCP32172.1"/>
    <property type="molecule type" value="Genomic_DNA"/>
</dbReference>
<reference evidence="1 2" key="1">
    <citation type="submission" date="2019-03" db="EMBL/GenBank/DDBJ databases">
        <title>Genomic Encyclopedia of Type Strains, Phase IV (KMG-IV): sequencing the most valuable type-strain genomes for metagenomic binning, comparative biology and taxonomic classification.</title>
        <authorList>
            <person name="Goeker M."/>
        </authorList>
    </citation>
    <scope>NUCLEOTIDE SEQUENCE [LARGE SCALE GENOMIC DNA]</scope>
    <source>
        <strain evidence="1 2">DSM 19377</strain>
    </source>
</reference>
<accession>A0A4R2PAZ5</accession>
<proteinExistence type="predicted"/>